<dbReference type="InterPro" id="IPR005625">
    <property type="entry name" value="PepSY-ass_TM"/>
</dbReference>
<dbReference type="Proteomes" id="UP000244450">
    <property type="component" value="Unassembled WGS sequence"/>
</dbReference>
<feature type="transmembrane region" description="Helical" evidence="1">
    <location>
        <begin position="342"/>
        <end position="363"/>
    </location>
</feature>
<keyword evidence="1" id="KW-1133">Transmembrane helix</keyword>
<proteinExistence type="predicted"/>
<evidence type="ECO:0000313" key="2">
    <source>
        <dbReference type="EMBL" id="PUZ29439.1"/>
    </source>
</evidence>
<dbReference type="EMBL" id="QCYK01000001">
    <property type="protein sequence ID" value="PUZ29439.1"/>
    <property type="molecule type" value="Genomic_DNA"/>
</dbReference>
<name>A0A2T7BP66_9BACT</name>
<dbReference type="OrthoDB" id="6307929at2"/>
<dbReference type="AlphaFoldDB" id="A0A2T7BP66"/>
<evidence type="ECO:0000313" key="3">
    <source>
        <dbReference type="Proteomes" id="UP000244450"/>
    </source>
</evidence>
<dbReference type="RefSeq" id="WP_108686076.1">
    <property type="nucleotide sequence ID" value="NZ_QCYK01000001.1"/>
</dbReference>
<gene>
    <name evidence="2" type="ORF">DCC81_08320</name>
</gene>
<dbReference type="Pfam" id="PF03929">
    <property type="entry name" value="PepSY_TM"/>
    <property type="match status" value="1"/>
</dbReference>
<protein>
    <recommendedName>
        <fullName evidence="4">Peptidase</fullName>
    </recommendedName>
</protein>
<evidence type="ECO:0000256" key="1">
    <source>
        <dbReference type="SAM" id="Phobius"/>
    </source>
</evidence>
<reference evidence="2 3" key="1">
    <citation type="submission" date="2018-04" db="EMBL/GenBank/DDBJ databases">
        <title>Chitinophaga fuyangensis sp. nov., isolated from soil in a chemical factory.</title>
        <authorList>
            <person name="Chen K."/>
        </authorList>
    </citation>
    <scope>NUCLEOTIDE SEQUENCE [LARGE SCALE GENOMIC DNA]</scope>
    <source>
        <strain evidence="2 3">LY-1</strain>
    </source>
</reference>
<keyword evidence="1" id="KW-0472">Membrane</keyword>
<accession>A0A2T7BP66</accession>
<feature type="transmembrane region" description="Helical" evidence="1">
    <location>
        <begin position="194"/>
        <end position="215"/>
    </location>
</feature>
<dbReference type="PANTHER" id="PTHR34219:SF3">
    <property type="entry name" value="BLL7967 PROTEIN"/>
    <property type="match status" value="1"/>
</dbReference>
<sequence>MVKNIKRWLAWHRWTSLICTLFLFILCITGLPLIFGEELEKVFSREAPFPPMPAGTPLVSFDKVVAQAFQRYPHDVINFMYPDDDYPQLVVSMLPDHASPPKLAHNLYFDARTGILRRDEPPLTKQPPDFMRTMLALHRDMFMGLNGELFLGLMGLLFVISLVTGAVLYGPYMKKLEFGTVRRDRNRRFKWLDLHNLLGIASLVWLVVVGATGVMNELATPLFGLFGQTEVKQMLAPYAGKPPIPRDSLYSTEAAYEHVKAALPGMEATSVVFPGNPYGSAYHYLVWTKGTSNVTSRLFTPVLVDARTGNITHIIDLPWYLRALEMSRPLHFGDYGGMPLKVIWALFDVVCIIVLASGVYLWFARRKTQEAYFSQIEANMING</sequence>
<dbReference type="PANTHER" id="PTHR34219">
    <property type="entry name" value="IRON-REGULATED INNER MEMBRANE PROTEIN-RELATED"/>
    <property type="match status" value="1"/>
</dbReference>
<organism evidence="2 3">
    <name type="scientific">Chitinophaga parva</name>
    <dbReference type="NCBI Taxonomy" id="2169414"/>
    <lineage>
        <taxon>Bacteria</taxon>
        <taxon>Pseudomonadati</taxon>
        <taxon>Bacteroidota</taxon>
        <taxon>Chitinophagia</taxon>
        <taxon>Chitinophagales</taxon>
        <taxon>Chitinophagaceae</taxon>
        <taxon>Chitinophaga</taxon>
    </lineage>
</organism>
<feature type="transmembrane region" description="Helical" evidence="1">
    <location>
        <begin position="149"/>
        <end position="173"/>
    </location>
</feature>
<evidence type="ECO:0008006" key="4">
    <source>
        <dbReference type="Google" id="ProtNLM"/>
    </source>
</evidence>
<keyword evidence="3" id="KW-1185">Reference proteome</keyword>
<keyword evidence="1" id="KW-0812">Transmembrane</keyword>
<comment type="caution">
    <text evidence="2">The sequence shown here is derived from an EMBL/GenBank/DDBJ whole genome shotgun (WGS) entry which is preliminary data.</text>
</comment>